<feature type="domain" description="HTH iclR-type" evidence="4">
    <location>
        <begin position="7"/>
        <end position="67"/>
    </location>
</feature>
<evidence type="ECO:0000259" key="5">
    <source>
        <dbReference type="PROSITE" id="PS51078"/>
    </source>
</evidence>
<dbReference type="GO" id="GO:0003677">
    <property type="term" value="F:DNA binding"/>
    <property type="evidence" value="ECO:0007669"/>
    <property type="project" value="UniProtKB-KW"/>
</dbReference>
<proteinExistence type="predicted"/>
<dbReference type="PROSITE" id="PS51078">
    <property type="entry name" value="ICLR_ED"/>
    <property type="match status" value="1"/>
</dbReference>
<dbReference type="Gene3D" id="1.10.10.10">
    <property type="entry name" value="Winged helix-like DNA-binding domain superfamily/Winged helix DNA-binding domain"/>
    <property type="match status" value="1"/>
</dbReference>
<dbReference type="InterPro" id="IPR036388">
    <property type="entry name" value="WH-like_DNA-bd_sf"/>
</dbReference>
<reference evidence="6 7" key="1">
    <citation type="submission" date="2020-02" db="EMBL/GenBank/DDBJ databases">
        <title>Geodermatophilus sabuli CPCC 205279 I12A-02694.</title>
        <authorList>
            <person name="Jiang Z."/>
        </authorList>
    </citation>
    <scope>NUCLEOTIDE SEQUENCE [LARGE SCALE GENOMIC DNA]</scope>
    <source>
        <strain evidence="6 7">I12A-02694</strain>
    </source>
</reference>
<organism evidence="6 7">
    <name type="scientific">Geodermatophilus sabuli</name>
    <dbReference type="NCBI Taxonomy" id="1564158"/>
    <lineage>
        <taxon>Bacteria</taxon>
        <taxon>Bacillati</taxon>
        <taxon>Actinomycetota</taxon>
        <taxon>Actinomycetes</taxon>
        <taxon>Geodermatophilales</taxon>
        <taxon>Geodermatophilaceae</taxon>
        <taxon>Geodermatophilus</taxon>
    </lineage>
</organism>
<name>A0A7K3W043_9ACTN</name>
<comment type="caution">
    <text evidence="6">The sequence shown here is derived from an EMBL/GenBank/DDBJ whole genome shotgun (WGS) entry which is preliminary data.</text>
</comment>
<dbReference type="PANTHER" id="PTHR30136">
    <property type="entry name" value="HELIX-TURN-HELIX TRANSCRIPTIONAL REGULATOR, ICLR FAMILY"/>
    <property type="match status" value="1"/>
</dbReference>
<protein>
    <submittedName>
        <fullName evidence="6">IclR family transcriptional regulator</fullName>
    </submittedName>
</protein>
<dbReference type="EMBL" id="JAAGWF010000009">
    <property type="protein sequence ID" value="NEK58249.1"/>
    <property type="molecule type" value="Genomic_DNA"/>
</dbReference>
<dbReference type="GO" id="GO:0045892">
    <property type="term" value="P:negative regulation of DNA-templated transcription"/>
    <property type="evidence" value="ECO:0007669"/>
    <property type="project" value="TreeGrafter"/>
</dbReference>
<feature type="domain" description="IclR-ED" evidence="5">
    <location>
        <begin position="68"/>
        <end position="251"/>
    </location>
</feature>
<dbReference type="RefSeq" id="WP_163481607.1">
    <property type="nucleotide sequence ID" value="NZ_JAAGWF010000009.1"/>
</dbReference>
<evidence type="ECO:0000313" key="6">
    <source>
        <dbReference type="EMBL" id="NEK58249.1"/>
    </source>
</evidence>
<evidence type="ECO:0000256" key="2">
    <source>
        <dbReference type="ARBA" id="ARBA00023125"/>
    </source>
</evidence>
<keyword evidence="2" id="KW-0238">DNA-binding</keyword>
<dbReference type="InterPro" id="IPR036390">
    <property type="entry name" value="WH_DNA-bd_sf"/>
</dbReference>
<evidence type="ECO:0000256" key="1">
    <source>
        <dbReference type="ARBA" id="ARBA00023015"/>
    </source>
</evidence>
<dbReference type="InterPro" id="IPR050707">
    <property type="entry name" value="HTH_MetabolicPath_Reg"/>
</dbReference>
<dbReference type="AlphaFoldDB" id="A0A7K3W043"/>
<keyword evidence="3" id="KW-0804">Transcription</keyword>
<dbReference type="SUPFAM" id="SSF46785">
    <property type="entry name" value="Winged helix' DNA-binding domain"/>
    <property type="match status" value="1"/>
</dbReference>
<dbReference type="SUPFAM" id="SSF55781">
    <property type="entry name" value="GAF domain-like"/>
    <property type="match status" value="1"/>
</dbReference>
<accession>A0A7K3W043</accession>
<dbReference type="Pfam" id="PF01614">
    <property type="entry name" value="IclR_C"/>
    <property type="match status" value="1"/>
</dbReference>
<gene>
    <name evidence="6" type="ORF">GCU56_10240</name>
</gene>
<dbReference type="InterPro" id="IPR029016">
    <property type="entry name" value="GAF-like_dom_sf"/>
</dbReference>
<keyword evidence="1" id="KW-0805">Transcription regulation</keyword>
<dbReference type="Proteomes" id="UP000470246">
    <property type="component" value="Unassembled WGS sequence"/>
</dbReference>
<dbReference type="Gene3D" id="3.30.450.40">
    <property type="match status" value="1"/>
</dbReference>
<dbReference type="InterPro" id="IPR005471">
    <property type="entry name" value="Tscrpt_reg_IclR_N"/>
</dbReference>
<evidence type="ECO:0000313" key="7">
    <source>
        <dbReference type="Proteomes" id="UP000470246"/>
    </source>
</evidence>
<evidence type="ECO:0000256" key="3">
    <source>
        <dbReference type="ARBA" id="ARBA00023163"/>
    </source>
</evidence>
<evidence type="ECO:0000259" key="4">
    <source>
        <dbReference type="PROSITE" id="PS51077"/>
    </source>
</evidence>
<dbReference type="Pfam" id="PF09339">
    <property type="entry name" value="HTH_IclR"/>
    <property type="match status" value="1"/>
</dbReference>
<dbReference type="PANTHER" id="PTHR30136:SF35">
    <property type="entry name" value="HTH-TYPE TRANSCRIPTIONAL REGULATOR RV1719"/>
    <property type="match status" value="1"/>
</dbReference>
<keyword evidence="7" id="KW-1185">Reference proteome</keyword>
<dbReference type="GO" id="GO:0003700">
    <property type="term" value="F:DNA-binding transcription factor activity"/>
    <property type="evidence" value="ECO:0007669"/>
    <property type="project" value="TreeGrafter"/>
</dbReference>
<dbReference type="SMART" id="SM00346">
    <property type="entry name" value="HTH_ICLR"/>
    <property type="match status" value="1"/>
</dbReference>
<dbReference type="InterPro" id="IPR014757">
    <property type="entry name" value="Tscrpt_reg_IclR_C"/>
</dbReference>
<dbReference type="PROSITE" id="PS51077">
    <property type="entry name" value="HTH_ICLR"/>
    <property type="match status" value="1"/>
</dbReference>
<sequence>MMATASSSTIAKAFRILQLFREHTVLTASLCESSLGIPRATAHRLLLSLRDAGALEQVPNGHYTLSVSLFELGVLAPERRRLGDRCGSEVEALADRTGYRAHLAVLRDHQVLYLEAAHGAHAQAQGIRTRVGHRGPLHATAIGLVFLAYGADTLLAEVLAEGLQTYTERTLTTEARLRAELDVVRREAAAFLVGQYVPGVTALAVPLQDPDGDVHAAISIVGDSRSMHRDRARITEAARQTAARIESGMVATFRRRSTERNALVVSL</sequence>